<dbReference type="InterPro" id="IPR018130">
    <property type="entry name" value="Ribosomal_uS2_CS"/>
</dbReference>
<evidence type="ECO:0000256" key="2">
    <source>
        <dbReference type="ARBA" id="ARBA00023002"/>
    </source>
</evidence>
<dbReference type="GO" id="GO:0003735">
    <property type="term" value="F:structural constituent of ribosome"/>
    <property type="evidence" value="ECO:0007669"/>
    <property type="project" value="InterPro"/>
</dbReference>
<evidence type="ECO:0000256" key="1">
    <source>
        <dbReference type="ARBA" id="ARBA00006484"/>
    </source>
</evidence>
<dbReference type="HOGENOM" id="CLU_103010_0_0_1"/>
<keyword evidence="3" id="KW-0732">Signal</keyword>
<dbReference type="PROSITE" id="PS00962">
    <property type="entry name" value="RIBOSOMAL_S2_1"/>
    <property type="match status" value="1"/>
</dbReference>
<dbReference type="AlphaFoldDB" id="A0A0C3BY41"/>
<keyword evidence="5" id="KW-1185">Reference proteome</keyword>
<dbReference type="Gene3D" id="3.40.50.720">
    <property type="entry name" value="NAD(P)-binding Rossmann-like Domain"/>
    <property type="match status" value="1"/>
</dbReference>
<evidence type="ECO:0000313" key="4">
    <source>
        <dbReference type="EMBL" id="KIM41495.1"/>
    </source>
</evidence>
<dbReference type="STRING" id="686832.A0A0C3BY41"/>
<dbReference type="OrthoDB" id="5336600at2759"/>
<dbReference type="Proteomes" id="UP000053424">
    <property type="component" value="Unassembled WGS sequence"/>
</dbReference>
<dbReference type="GO" id="GO:0016491">
    <property type="term" value="F:oxidoreductase activity"/>
    <property type="evidence" value="ECO:0007669"/>
    <property type="project" value="UniProtKB-KW"/>
</dbReference>
<comment type="similarity">
    <text evidence="1">Belongs to the short-chain dehydrogenases/reductases (SDR) family.</text>
</comment>
<proteinExistence type="inferred from homology"/>
<dbReference type="GO" id="GO:0006412">
    <property type="term" value="P:translation"/>
    <property type="evidence" value="ECO:0007669"/>
    <property type="project" value="InterPro"/>
</dbReference>
<reference evidence="5" key="2">
    <citation type="submission" date="2015-01" db="EMBL/GenBank/DDBJ databases">
        <title>Evolutionary Origins and Diversification of the Mycorrhizal Mutualists.</title>
        <authorList>
            <consortium name="DOE Joint Genome Institute"/>
            <consortium name="Mycorrhizal Genomics Consortium"/>
            <person name="Kohler A."/>
            <person name="Kuo A."/>
            <person name="Nagy L.G."/>
            <person name="Floudas D."/>
            <person name="Copeland A."/>
            <person name="Barry K.W."/>
            <person name="Cichocki N."/>
            <person name="Veneault-Fourrey C."/>
            <person name="LaButti K."/>
            <person name="Lindquist E.A."/>
            <person name="Lipzen A."/>
            <person name="Lundell T."/>
            <person name="Morin E."/>
            <person name="Murat C."/>
            <person name="Riley R."/>
            <person name="Ohm R."/>
            <person name="Sun H."/>
            <person name="Tunlid A."/>
            <person name="Henrissat B."/>
            <person name="Grigoriev I.V."/>
            <person name="Hibbett D.S."/>
            <person name="Martin F."/>
        </authorList>
    </citation>
    <scope>NUCLEOTIDE SEQUENCE [LARGE SCALE GENOMIC DNA]</scope>
    <source>
        <strain evidence="5">h7</strain>
    </source>
</reference>
<dbReference type="Pfam" id="PF00106">
    <property type="entry name" value="adh_short"/>
    <property type="match status" value="1"/>
</dbReference>
<reference evidence="4 5" key="1">
    <citation type="submission" date="2014-04" db="EMBL/GenBank/DDBJ databases">
        <authorList>
            <consortium name="DOE Joint Genome Institute"/>
            <person name="Kuo A."/>
            <person name="Gay G."/>
            <person name="Dore J."/>
            <person name="Kohler A."/>
            <person name="Nagy L.G."/>
            <person name="Floudas D."/>
            <person name="Copeland A."/>
            <person name="Barry K.W."/>
            <person name="Cichocki N."/>
            <person name="Veneault-Fourrey C."/>
            <person name="LaButti K."/>
            <person name="Lindquist E.A."/>
            <person name="Lipzen A."/>
            <person name="Lundell T."/>
            <person name="Morin E."/>
            <person name="Murat C."/>
            <person name="Sun H."/>
            <person name="Tunlid A."/>
            <person name="Henrissat B."/>
            <person name="Grigoriev I.V."/>
            <person name="Hibbett D.S."/>
            <person name="Martin F."/>
            <person name="Nordberg H.P."/>
            <person name="Cantor M.N."/>
            <person name="Hua S.X."/>
        </authorList>
    </citation>
    <scope>NUCLEOTIDE SEQUENCE [LARGE SCALE GENOMIC DNA]</scope>
    <source>
        <strain evidence="5">h7</strain>
    </source>
</reference>
<dbReference type="PANTHER" id="PTHR43669">
    <property type="entry name" value="5-KETO-D-GLUCONATE 5-REDUCTASE"/>
    <property type="match status" value="1"/>
</dbReference>
<dbReference type="PANTHER" id="PTHR43669:SF4">
    <property type="entry name" value="SHORT-CHAIN DEHYDROGENASE"/>
    <property type="match status" value="1"/>
</dbReference>
<protein>
    <recommendedName>
        <fullName evidence="6">NAD(P)-binding domain-containing protein</fullName>
    </recommendedName>
</protein>
<dbReference type="EMBL" id="KN831780">
    <property type="protein sequence ID" value="KIM41495.1"/>
    <property type="molecule type" value="Genomic_DNA"/>
</dbReference>
<keyword evidence="2" id="KW-0560">Oxidoreductase</keyword>
<evidence type="ECO:0000313" key="5">
    <source>
        <dbReference type="Proteomes" id="UP000053424"/>
    </source>
</evidence>
<dbReference type="SUPFAM" id="SSF51735">
    <property type="entry name" value="NAD(P)-binding Rossmann-fold domains"/>
    <property type="match status" value="1"/>
</dbReference>
<evidence type="ECO:0008006" key="6">
    <source>
        <dbReference type="Google" id="ProtNLM"/>
    </source>
</evidence>
<dbReference type="InterPro" id="IPR002347">
    <property type="entry name" value="SDR_fam"/>
</dbReference>
<sequence>MSSTKLVAFILGAGTHIGSAIAAQLRERGYRVALGSRNPKPTSADDAYFNVKLDVQKRESIEEAFDTVVQNLGPVNVVVYNAASVTPPPTPDDILTIPVDAYYDAASVGLGAYTAAQKVLPSFRNEIHREHPKAFIVTGNILPFSQYSPPAYHTLGLQKALQTRFIATAAKSYESENFQFYFATLVSKENGGIPGPVVFASSAETHAQVYWNLINNVKQEDWDHRFTIDGDKFPVEAQTL</sequence>
<organism evidence="4 5">
    <name type="scientific">Hebeloma cylindrosporum</name>
    <dbReference type="NCBI Taxonomy" id="76867"/>
    <lineage>
        <taxon>Eukaryota</taxon>
        <taxon>Fungi</taxon>
        <taxon>Dikarya</taxon>
        <taxon>Basidiomycota</taxon>
        <taxon>Agaricomycotina</taxon>
        <taxon>Agaricomycetes</taxon>
        <taxon>Agaricomycetidae</taxon>
        <taxon>Agaricales</taxon>
        <taxon>Agaricineae</taxon>
        <taxon>Hymenogastraceae</taxon>
        <taxon>Hebeloma</taxon>
    </lineage>
</organism>
<name>A0A0C3BY41_HEBCY</name>
<evidence type="ECO:0000256" key="3">
    <source>
        <dbReference type="SAM" id="SignalP"/>
    </source>
</evidence>
<dbReference type="CDD" id="cd05233">
    <property type="entry name" value="SDR_c"/>
    <property type="match status" value="1"/>
</dbReference>
<feature type="chain" id="PRO_5002162260" description="NAD(P)-binding domain-containing protein" evidence="3">
    <location>
        <begin position="23"/>
        <end position="240"/>
    </location>
</feature>
<accession>A0A0C3BY41</accession>
<dbReference type="GO" id="GO:0005840">
    <property type="term" value="C:ribosome"/>
    <property type="evidence" value="ECO:0007669"/>
    <property type="project" value="InterPro"/>
</dbReference>
<dbReference type="InterPro" id="IPR036291">
    <property type="entry name" value="NAD(P)-bd_dom_sf"/>
</dbReference>
<feature type="signal peptide" evidence="3">
    <location>
        <begin position="1"/>
        <end position="22"/>
    </location>
</feature>
<gene>
    <name evidence="4" type="ORF">M413DRAFT_445485</name>
</gene>